<comment type="caution">
    <text evidence="2">The sequence shown here is derived from an EMBL/GenBank/DDBJ whole genome shotgun (WGS) entry which is preliminary data.</text>
</comment>
<gene>
    <name evidence="2" type="ORF">F7D73_09805</name>
</gene>
<accession>A0A6G1U0Y5</accession>
<sequence>MKKIERGIMWAAAISALVLGITQTATAIIRGEWFMAFVFAVFIAISKGMMEALDAKKRKEVSDDGDAA</sequence>
<dbReference type="AlphaFoldDB" id="A0A6G1U0Y5"/>
<keyword evidence="1" id="KW-1133">Transmembrane helix</keyword>
<feature type="transmembrane region" description="Helical" evidence="1">
    <location>
        <begin position="34"/>
        <end position="50"/>
    </location>
</feature>
<dbReference type="EMBL" id="VZCB01000079">
    <property type="protein sequence ID" value="MQN81234.1"/>
    <property type="molecule type" value="Genomic_DNA"/>
</dbReference>
<dbReference type="OrthoDB" id="9944601at2"/>
<dbReference type="Proteomes" id="UP000480425">
    <property type="component" value="Unassembled WGS sequence"/>
</dbReference>
<organism evidence="2 3">
    <name type="scientific">Segatella copri</name>
    <dbReference type="NCBI Taxonomy" id="165179"/>
    <lineage>
        <taxon>Bacteria</taxon>
        <taxon>Pseudomonadati</taxon>
        <taxon>Bacteroidota</taxon>
        <taxon>Bacteroidia</taxon>
        <taxon>Bacteroidales</taxon>
        <taxon>Prevotellaceae</taxon>
        <taxon>Segatella</taxon>
    </lineage>
</organism>
<keyword evidence="1" id="KW-0472">Membrane</keyword>
<evidence type="ECO:0000313" key="3">
    <source>
        <dbReference type="Proteomes" id="UP000480425"/>
    </source>
</evidence>
<protein>
    <submittedName>
        <fullName evidence="2">Uncharacterized protein</fullName>
    </submittedName>
</protein>
<name>A0A6G1U0Y5_9BACT</name>
<evidence type="ECO:0000313" key="2">
    <source>
        <dbReference type="EMBL" id="MQN81234.1"/>
    </source>
</evidence>
<keyword evidence="1" id="KW-0812">Transmembrane</keyword>
<proteinExistence type="predicted"/>
<evidence type="ECO:0000256" key="1">
    <source>
        <dbReference type="SAM" id="Phobius"/>
    </source>
</evidence>
<reference evidence="2 3" key="1">
    <citation type="submission" date="2019-09" db="EMBL/GenBank/DDBJ databases">
        <title>Distinct polysaccharide growth profiles of human intestinal Prevotella copri isolates.</title>
        <authorList>
            <person name="Fehlner-Peach H."/>
            <person name="Magnabosco C."/>
            <person name="Raghavan V."/>
            <person name="Scher J.U."/>
            <person name="Tett A."/>
            <person name="Cox L.M."/>
            <person name="Gottsegen C."/>
            <person name="Watters A."/>
            <person name="Wiltshire- Gordon J.D."/>
            <person name="Segata N."/>
            <person name="Bonneau R."/>
            <person name="Littman D.R."/>
        </authorList>
    </citation>
    <scope>NUCLEOTIDE SEQUENCE [LARGE SCALE GENOMIC DNA]</scope>
    <source>
        <strain evidence="3">iA622</strain>
    </source>
</reference>
<dbReference type="RefSeq" id="WP_153124299.1">
    <property type="nucleotide sequence ID" value="NZ_VZCB01000079.1"/>
</dbReference>